<feature type="transmembrane region" description="Helical" evidence="6">
    <location>
        <begin position="63"/>
        <end position="86"/>
    </location>
</feature>
<name>A0ABY5RMH7_HALLR</name>
<keyword evidence="2" id="KW-1003">Cell membrane</keyword>
<feature type="transmembrane region" description="Helical" evidence="6">
    <location>
        <begin position="141"/>
        <end position="160"/>
    </location>
</feature>
<evidence type="ECO:0000256" key="1">
    <source>
        <dbReference type="ARBA" id="ARBA00004651"/>
    </source>
</evidence>
<feature type="transmembrane region" description="Helical" evidence="6">
    <location>
        <begin position="340"/>
        <end position="365"/>
    </location>
</feature>
<dbReference type="Pfam" id="PF00582">
    <property type="entry name" value="Usp"/>
    <property type="match status" value="2"/>
</dbReference>
<protein>
    <submittedName>
        <fullName evidence="8">Amino acid permease</fullName>
    </submittedName>
</protein>
<feature type="transmembrane region" description="Helical" evidence="6">
    <location>
        <begin position="411"/>
        <end position="444"/>
    </location>
</feature>
<dbReference type="Proteomes" id="UP001058330">
    <property type="component" value="Plasmid pHl5678-1"/>
</dbReference>
<evidence type="ECO:0000259" key="7">
    <source>
        <dbReference type="Pfam" id="PF00582"/>
    </source>
</evidence>
<dbReference type="GeneID" id="74530542"/>
<dbReference type="InterPro" id="IPR006016">
    <property type="entry name" value="UspA"/>
</dbReference>
<dbReference type="InterPro" id="IPR014729">
    <property type="entry name" value="Rossmann-like_a/b/a_fold"/>
</dbReference>
<feature type="domain" description="UspA" evidence="7">
    <location>
        <begin position="470"/>
        <end position="605"/>
    </location>
</feature>
<evidence type="ECO:0000256" key="5">
    <source>
        <dbReference type="ARBA" id="ARBA00023136"/>
    </source>
</evidence>
<dbReference type="PANTHER" id="PTHR42770">
    <property type="entry name" value="AMINO ACID TRANSPORTER-RELATED"/>
    <property type="match status" value="1"/>
</dbReference>
<dbReference type="CDD" id="cd00293">
    <property type="entry name" value="USP-like"/>
    <property type="match status" value="1"/>
</dbReference>
<dbReference type="RefSeq" id="WP_258303657.1">
    <property type="nucleotide sequence ID" value="NZ_CP078064.1"/>
</dbReference>
<keyword evidence="3 6" id="KW-0812">Transmembrane</keyword>
<organism evidence="8 9">
    <name type="scientific">Haloferax larsenii</name>
    <dbReference type="NCBI Taxonomy" id="302484"/>
    <lineage>
        <taxon>Archaea</taxon>
        <taxon>Methanobacteriati</taxon>
        <taxon>Methanobacteriota</taxon>
        <taxon>Stenosarchaea group</taxon>
        <taxon>Halobacteria</taxon>
        <taxon>Halobacteriales</taxon>
        <taxon>Haloferacaceae</taxon>
        <taxon>Haloferax</taxon>
    </lineage>
</organism>
<feature type="transmembrane region" description="Helical" evidence="6">
    <location>
        <begin position="172"/>
        <end position="190"/>
    </location>
</feature>
<accession>A0ABY5RMH7</accession>
<evidence type="ECO:0000313" key="9">
    <source>
        <dbReference type="Proteomes" id="UP001058330"/>
    </source>
</evidence>
<dbReference type="Gene3D" id="3.40.50.620">
    <property type="entry name" value="HUPs"/>
    <property type="match status" value="2"/>
</dbReference>
<dbReference type="Pfam" id="PF13520">
    <property type="entry name" value="AA_permease_2"/>
    <property type="match status" value="1"/>
</dbReference>
<feature type="transmembrane region" description="Helical" evidence="6">
    <location>
        <begin position="236"/>
        <end position="259"/>
    </location>
</feature>
<feature type="transmembrane region" description="Helical" evidence="6">
    <location>
        <begin position="205"/>
        <end position="224"/>
    </location>
</feature>
<evidence type="ECO:0000256" key="2">
    <source>
        <dbReference type="ARBA" id="ARBA00022475"/>
    </source>
</evidence>
<keyword evidence="4 6" id="KW-1133">Transmembrane helix</keyword>
<keyword evidence="9" id="KW-1185">Reference proteome</keyword>
<feature type="domain" description="UspA" evidence="7">
    <location>
        <begin position="625"/>
        <end position="739"/>
    </location>
</feature>
<evidence type="ECO:0000313" key="8">
    <source>
        <dbReference type="EMBL" id="UVE52203.1"/>
    </source>
</evidence>
<dbReference type="InterPro" id="IPR002293">
    <property type="entry name" value="AA/rel_permease1"/>
</dbReference>
<proteinExistence type="predicted"/>
<evidence type="ECO:0000256" key="4">
    <source>
        <dbReference type="ARBA" id="ARBA00022989"/>
    </source>
</evidence>
<feature type="transmembrane region" description="Helical" evidence="6">
    <location>
        <begin position="31"/>
        <end position="51"/>
    </location>
</feature>
<geneLocation type="plasmid" evidence="8 9">
    <name>pHl5678-1</name>
</geneLocation>
<feature type="transmembrane region" description="Helical" evidence="6">
    <location>
        <begin position="371"/>
        <end position="390"/>
    </location>
</feature>
<dbReference type="EMBL" id="CP078064">
    <property type="protein sequence ID" value="UVE52203.1"/>
    <property type="molecule type" value="Genomic_DNA"/>
</dbReference>
<feature type="transmembrane region" description="Helical" evidence="6">
    <location>
        <begin position="98"/>
        <end position="121"/>
    </location>
</feature>
<comment type="subcellular location">
    <subcellularLocation>
        <location evidence="1">Cell membrane</location>
        <topology evidence="1">Multi-pass membrane protein</topology>
    </subcellularLocation>
</comment>
<sequence length="741" mass="77416">MSSEPERYDMEAGQMSADEGELERTLGFLEAMTLGGGTMIGAGIFILPGIAAETAGPASSISYAIAGFVALLAALSLSELATGMPIAGGSYHYVNRALGGLFGAVVGWGMWTGLMFASAFYMIGFGQYLVEPIPFLDGRVFIVALGLVGLVLLLGVNYYGTEESSAFQNVTIGAETAIILVFVAVGVFFIDPGNLEPFAPFGPDGVVATTGIVFISFLGFEIIATVAGEIKNPSRIIPLSMILSVVLVTILYVLVMLVSTGVIPFESLGDSPIPVSDVAVVYLGPVGVVAIVFAAIIAAISSSNSSILAASRVIYAMGRDGVVTDWFNVSHPRFYTPHRAIAATGGVTALLILVGLEVETIIALLAEAASFSFLVAYSLVHISLVVFRRADPDGYDPSFALPRPLYPAVPVLGVVLSLVVVSQMATVVVVIGSGIVAFGLVWYATYTRGRVVNEGLLGEAIRGKPAEPFRVVVPVANPTTQRGLLRLAAASAHANEDRGTPELVAVNVTPVAHPSPFQNVEADRFEHQRELLESAHDIAAEMDVTLRTRTVVAPDVGAAILDVLEEEDADEAILGWDGSLERDGNVFGATVDPVVRNASCDVSLVTLTNETIGTPVALIAPGHNAPVVAHQAVEFATVDGAVPTLLNVQSPRGKSDSGAEERGRSVVADAAEAAGLDPNEYEVQVVVADDIGRAVVEATSQYDTVCVGLSGRTEGSQIPFGTVTKRVVHDVPSNVALIRGS</sequence>
<dbReference type="InterPro" id="IPR050367">
    <property type="entry name" value="APC_superfamily"/>
</dbReference>
<keyword evidence="5 6" id="KW-0472">Membrane</keyword>
<reference evidence="8" key="1">
    <citation type="submission" date="2021-07" db="EMBL/GenBank/DDBJ databases">
        <title>Studies on halocins as antimicrobial molecules from haloarchaea.</title>
        <authorList>
            <person name="Kumar S."/>
            <person name="Khare S.K."/>
        </authorList>
    </citation>
    <scope>NUCLEOTIDE SEQUENCE</scope>
    <source>
        <strain evidence="8">NCIM 5678</strain>
        <plasmid evidence="8">pHl5678-1</plasmid>
    </source>
</reference>
<dbReference type="SUPFAM" id="SSF52402">
    <property type="entry name" value="Adenine nucleotide alpha hydrolases-like"/>
    <property type="match status" value="2"/>
</dbReference>
<keyword evidence="8" id="KW-0614">Plasmid</keyword>
<evidence type="ECO:0000256" key="6">
    <source>
        <dbReference type="SAM" id="Phobius"/>
    </source>
</evidence>
<evidence type="ECO:0000256" key="3">
    <source>
        <dbReference type="ARBA" id="ARBA00022692"/>
    </source>
</evidence>
<gene>
    <name evidence="8" type="ORF">KU306_16485</name>
</gene>
<feature type="transmembrane region" description="Helical" evidence="6">
    <location>
        <begin position="279"/>
        <end position="300"/>
    </location>
</feature>
<dbReference type="PANTHER" id="PTHR42770:SF11">
    <property type="entry name" value="INNER MEMBRANE TRANSPORT PROTEIN YBAT"/>
    <property type="match status" value="1"/>
</dbReference>
<dbReference type="Gene3D" id="1.20.1740.10">
    <property type="entry name" value="Amino acid/polyamine transporter I"/>
    <property type="match status" value="1"/>
</dbReference>